<dbReference type="InterPro" id="IPR043461">
    <property type="entry name" value="LpxH-like"/>
</dbReference>
<proteinExistence type="predicted"/>
<dbReference type="PANTHER" id="PTHR34990">
    <property type="entry name" value="UDP-2,3-DIACYLGLUCOSAMINE HYDROLASE-RELATED"/>
    <property type="match status" value="1"/>
</dbReference>
<evidence type="ECO:0000313" key="8">
    <source>
        <dbReference type="Proteomes" id="UP001155128"/>
    </source>
</evidence>
<keyword evidence="3" id="KW-0479">Metal-binding</keyword>
<dbReference type="InterPro" id="IPR004843">
    <property type="entry name" value="Calcineurin-like_PHP"/>
</dbReference>
<keyword evidence="4" id="KW-0472">Membrane</keyword>
<dbReference type="CDD" id="cd07398">
    <property type="entry name" value="MPP_YbbF-LpxH"/>
    <property type="match status" value="1"/>
</dbReference>
<dbReference type="Gene3D" id="3.60.21.10">
    <property type="match status" value="1"/>
</dbReference>
<comment type="caution">
    <text evidence="7">The sequence shown here is derived from an EMBL/GenBank/DDBJ whole genome shotgun (WGS) entry which is preliminary data.</text>
</comment>
<organism evidence="7 8">
    <name type="scientific">Sphingomicrobium sediminis</name>
    <dbReference type="NCBI Taxonomy" id="2950949"/>
    <lineage>
        <taxon>Bacteria</taxon>
        <taxon>Pseudomonadati</taxon>
        <taxon>Pseudomonadota</taxon>
        <taxon>Alphaproteobacteria</taxon>
        <taxon>Sphingomonadales</taxon>
        <taxon>Sphingomonadaceae</taxon>
        <taxon>Sphingomicrobium</taxon>
    </lineage>
</organism>
<dbReference type="Pfam" id="PF00149">
    <property type="entry name" value="Metallophos"/>
    <property type="match status" value="1"/>
</dbReference>
<keyword evidence="5" id="KW-0464">Manganese</keyword>
<evidence type="ECO:0000259" key="6">
    <source>
        <dbReference type="Pfam" id="PF00149"/>
    </source>
</evidence>
<name>A0A9X2J0M4_9SPHN</name>
<evidence type="ECO:0000256" key="2">
    <source>
        <dbReference type="ARBA" id="ARBA00022519"/>
    </source>
</evidence>
<gene>
    <name evidence="7" type="ORF">NDO55_01120</name>
</gene>
<evidence type="ECO:0000256" key="4">
    <source>
        <dbReference type="ARBA" id="ARBA00023136"/>
    </source>
</evidence>
<dbReference type="EMBL" id="JAMSHT010000001">
    <property type="protein sequence ID" value="MCM8556418.1"/>
    <property type="molecule type" value="Genomic_DNA"/>
</dbReference>
<dbReference type="InterPro" id="IPR029052">
    <property type="entry name" value="Metallo-depent_PP-like"/>
</dbReference>
<accession>A0A9X2J0M4</accession>
<evidence type="ECO:0000313" key="7">
    <source>
        <dbReference type="EMBL" id="MCM8556418.1"/>
    </source>
</evidence>
<dbReference type="AlphaFoldDB" id="A0A9X2J0M4"/>
<evidence type="ECO:0000256" key="3">
    <source>
        <dbReference type="ARBA" id="ARBA00022723"/>
    </source>
</evidence>
<reference evidence="7" key="1">
    <citation type="submission" date="2022-06" db="EMBL/GenBank/DDBJ databases">
        <title>Sphingomicrobium sedimins sp. nov., a marine bacterium isolated from tidal flat.</title>
        <authorList>
            <person name="Kim C.-H."/>
            <person name="Yoo Y."/>
            <person name="Kim J.-J."/>
        </authorList>
    </citation>
    <scope>NUCLEOTIDE SEQUENCE</scope>
    <source>
        <strain evidence="7">GRR-S6-50</strain>
    </source>
</reference>
<evidence type="ECO:0000256" key="1">
    <source>
        <dbReference type="ARBA" id="ARBA00022475"/>
    </source>
</evidence>
<dbReference type="GO" id="GO:0008758">
    <property type="term" value="F:UDP-2,3-diacylglucosamine hydrolase activity"/>
    <property type="evidence" value="ECO:0007669"/>
    <property type="project" value="TreeGrafter"/>
</dbReference>
<keyword evidence="2" id="KW-0997">Cell inner membrane</keyword>
<keyword evidence="1" id="KW-1003">Cell membrane</keyword>
<dbReference type="PANTHER" id="PTHR34990:SF2">
    <property type="entry name" value="BLL8164 PROTEIN"/>
    <property type="match status" value="1"/>
</dbReference>
<dbReference type="GO" id="GO:0046872">
    <property type="term" value="F:metal ion binding"/>
    <property type="evidence" value="ECO:0007669"/>
    <property type="project" value="UniProtKB-KW"/>
</dbReference>
<protein>
    <submittedName>
        <fullName evidence="7">UDP-2,3-diacylglucosamine diphosphatase</fullName>
    </submittedName>
</protein>
<dbReference type="GO" id="GO:0016020">
    <property type="term" value="C:membrane"/>
    <property type="evidence" value="ECO:0007669"/>
    <property type="project" value="GOC"/>
</dbReference>
<dbReference type="GO" id="GO:0009245">
    <property type="term" value="P:lipid A biosynthetic process"/>
    <property type="evidence" value="ECO:0007669"/>
    <property type="project" value="TreeGrafter"/>
</dbReference>
<dbReference type="RefSeq" id="WP_252111604.1">
    <property type="nucleotide sequence ID" value="NZ_JAMSHT010000001.1"/>
</dbReference>
<dbReference type="SUPFAM" id="SSF56300">
    <property type="entry name" value="Metallo-dependent phosphatases"/>
    <property type="match status" value="1"/>
</dbReference>
<sequence length="300" mass="33706">MSQAASDKLLREKGEMFAEWLKEPPGPRSFRPRLNYRTIFISDTHLGTSGCNAELLHDFLRSVDCDTLYLVGDIIDGWRLKKGWYWPPRHNDVVRTVLKHAQRGTRVVFIPGNHDELFRDYIGLSLGGIELAYDEIHVTADGRKLWVLHGDQFDGVVVYHKWLAYLGDHAYGALLKLNVWVNRARRLFGKPYWSLSAYLKLKVKNAVAYIGEFEKVVAEAAAEKGVDGVVCGHIHHAEIRQIGDITYYNDGDWVESCTALVEDFDGKLSIVNWAERKAAEADATKAGSAVPALEGQALPA</sequence>
<feature type="domain" description="Calcineurin-like phosphoesterase" evidence="6">
    <location>
        <begin position="37"/>
        <end position="236"/>
    </location>
</feature>
<keyword evidence="8" id="KW-1185">Reference proteome</keyword>
<dbReference type="Proteomes" id="UP001155128">
    <property type="component" value="Unassembled WGS sequence"/>
</dbReference>
<evidence type="ECO:0000256" key="5">
    <source>
        <dbReference type="ARBA" id="ARBA00023211"/>
    </source>
</evidence>